<keyword evidence="7 9" id="KW-0472">Membrane</keyword>
<keyword evidence="3" id="KW-1003">Cell membrane</keyword>
<dbReference type="EMBL" id="JAHKPV010000001">
    <property type="protein sequence ID" value="MBU2872556.1"/>
    <property type="molecule type" value="Genomic_DNA"/>
</dbReference>
<dbReference type="Proteomes" id="UP000753376">
    <property type="component" value="Unassembled WGS sequence"/>
</dbReference>
<keyword evidence="6 9" id="KW-1133">Transmembrane helix</keyword>
<gene>
    <name evidence="11" type="ORF">KO508_00935</name>
</gene>
<evidence type="ECO:0000256" key="3">
    <source>
        <dbReference type="ARBA" id="ARBA00022475"/>
    </source>
</evidence>
<feature type="transmembrane region" description="Helical" evidence="9">
    <location>
        <begin position="50"/>
        <end position="71"/>
    </location>
</feature>
<evidence type="ECO:0000256" key="7">
    <source>
        <dbReference type="ARBA" id="ARBA00023136"/>
    </source>
</evidence>
<evidence type="ECO:0000313" key="11">
    <source>
        <dbReference type="EMBL" id="MBU2872556.1"/>
    </source>
</evidence>
<feature type="transmembrane region" description="Helical" evidence="9">
    <location>
        <begin position="92"/>
        <end position="113"/>
    </location>
</feature>
<comment type="caution">
    <text evidence="11">The sequence shown here is derived from an EMBL/GenBank/DDBJ whole genome shotgun (WGS) entry which is preliminary data.</text>
</comment>
<evidence type="ECO:0000313" key="12">
    <source>
        <dbReference type="Proteomes" id="UP000753376"/>
    </source>
</evidence>
<evidence type="ECO:0000256" key="1">
    <source>
        <dbReference type="ARBA" id="ARBA00004429"/>
    </source>
</evidence>
<dbReference type="InterPro" id="IPR007387">
    <property type="entry name" value="TRAP_DctQ"/>
</dbReference>
<proteinExistence type="inferred from homology"/>
<evidence type="ECO:0000256" key="5">
    <source>
        <dbReference type="ARBA" id="ARBA00022692"/>
    </source>
</evidence>
<dbReference type="PANTHER" id="PTHR35011">
    <property type="entry name" value="2,3-DIKETO-L-GULONATE TRAP TRANSPORTER SMALL PERMEASE PROTEIN YIAM"/>
    <property type="match status" value="1"/>
</dbReference>
<protein>
    <recommendedName>
        <fullName evidence="9">TRAP transporter small permease protein</fullName>
    </recommendedName>
</protein>
<evidence type="ECO:0000256" key="6">
    <source>
        <dbReference type="ARBA" id="ARBA00022989"/>
    </source>
</evidence>
<name>A0ABS6A393_9GAMM</name>
<comment type="subcellular location">
    <subcellularLocation>
        <location evidence="1 9">Cell inner membrane</location>
        <topology evidence="1 9">Multi-pass membrane protein</topology>
    </subcellularLocation>
</comment>
<sequence length="165" mass="18369">MKKKTNHITKISNLLSNSGIFASELSLLILMIITAYSVTSRYVFNSPSIYALEISIYFLIACTWGAVGWIHKIDRHVSVDFFILKLPGFWGSSARIVSELAVLTFCTMLIFAGTDKVIESFEKSYRSTSLLEMPLWIPYAAMPIGGFLLATVTIARLTTKSGEEV</sequence>
<evidence type="ECO:0000256" key="2">
    <source>
        <dbReference type="ARBA" id="ARBA00022448"/>
    </source>
</evidence>
<evidence type="ECO:0000256" key="9">
    <source>
        <dbReference type="RuleBase" id="RU369079"/>
    </source>
</evidence>
<reference evidence="11 12" key="1">
    <citation type="submission" date="2021-05" db="EMBL/GenBank/DDBJ databases">
        <title>Draft genomes of bacteria isolated from model marine particles.</title>
        <authorList>
            <person name="Datta M.S."/>
            <person name="Schwartzman J.A."/>
            <person name="Enke T.N."/>
            <person name="Saavedra J."/>
            <person name="Cermak N."/>
            <person name="Cordero O.X."/>
        </authorList>
    </citation>
    <scope>NUCLEOTIDE SEQUENCE [LARGE SCALE GENOMIC DNA]</scope>
    <source>
        <strain evidence="11 12">D2M19</strain>
    </source>
</reference>
<feature type="transmembrane region" description="Helical" evidence="9">
    <location>
        <begin position="133"/>
        <end position="155"/>
    </location>
</feature>
<dbReference type="InterPro" id="IPR055348">
    <property type="entry name" value="DctQ"/>
</dbReference>
<dbReference type="PANTHER" id="PTHR35011:SF2">
    <property type="entry name" value="2,3-DIKETO-L-GULONATE TRAP TRANSPORTER SMALL PERMEASE PROTEIN YIAM"/>
    <property type="match status" value="1"/>
</dbReference>
<comment type="function">
    <text evidence="9">Part of the tripartite ATP-independent periplasmic (TRAP) transport system.</text>
</comment>
<feature type="transmembrane region" description="Helical" evidence="9">
    <location>
        <begin position="20"/>
        <end position="38"/>
    </location>
</feature>
<evidence type="ECO:0000259" key="10">
    <source>
        <dbReference type="Pfam" id="PF04290"/>
    </source>
</evidence>
<comment type="subunit">
    <text evidence="9">The complex comprises the extracytoplasmic solute receptor protein and the two transmembrane proteins.</text>
</comment>
<keyword evidence="12" id="KW-1185">Reference proteome</keyword>
<evidence type="ECO:0000256" key="8">
    <source>
        <dbReference type="ARBA" id="ARBA00038436"/>
    </source>
</evidence>
<accession>A0ABS6A393</accession>
<feature type="domain" description="Tripartite ATP-independent periplasmic transporters DctQ component" evidence="10">
    <location>
        <begin position="30"/>
        <end position="157"/>
    </location>
</feature>
<keyword evidence="5 9" id="KW-0812">Transmembrane</keyword>
<organism evidence="11 12">
    <name type="scientific">Marinobacter salexigens</name>
    <dbReference type="NCBI Taxonomy" id="1925763"/>
    <lineage>
        <taxon>Bacteria</taxon>
        <taxon>Pseudomonadati</taxon>
        <taxon>Pseudomonadota</taxon>
        <taxon>Gammaproteobacteria</taxon>
        <taxon>Pseudomonadales</taxon>
        <taxon>Marinobacteraceae</taxon>
        <taxon>Marinobacter</taxon>
    </lineage>
</organism>
<evidence type="ECO:0000256" key="4">
    <source>
        <dbReference type="ARBA" id="ARBA00022519"/>
    </source>
</evidence>
<keyword evidence="2 9" id="KW-0813">Transport</keyword>
<keyword evidence="4 9" id="KW-0997">Cell inner membrane</keyword>
<comment type="similarity">
    <text evidence="8 9">Belongs to the TRAP transporter small permease family.</text>
</comment>
<dbReference type="Pfam" id="PF04290">
    <property type="entry name" value="DctQ"/>
    <property type="match status" value="1"/>
</dbReference>